<sequence>MRMSLLSEYTSTLEPTLPWLECRCHVVLKSAGAACLTVAQGQLRRSRIILFPIFLSSPAHRFGVIYFLHNAPNQSQVNGFSDLALFCVIYFLKREIRGKFSCRLEAPDFSSHSAATTIHF</sequence>
<accession>A0A7W9Y8B0</accession>
<dbReference type="EMBL" id="JACHEG010000004">
    <property type="protein sequence ID" value="MBB6163829.1"/>
    <property type="molecule type" value="Genomic_DNA"/>
</dbReference>
<reference evidence="1 2" key="1">
    <citation type="submission" date="2020-08" db="EMBL/GenBank/DDBJ databases">
        <title>Genomic Encyclopedia of Type Strains, Phase IV (KMG-IV): sequencing the most valuable type-strain genomes for metagenomic binning, comparative biology and taxonomic classification.</title>
        <authorList>
            <person name="Goeker M."/>
        </authorList>
    </citation>
    <scope>NUCLEOTIDE SEQUENCE [LARGE SCALE GENOMIC DNA]</scope>
    <source>
        <strain evidence="1 2">DSM 100734</strain>
    </source>
</reference>
<gene>
    <name evidence="1" type="ORF">HNQ72_003670</name>
</gene>
<dbReference type="Proteomes" id="UP000547879">
    <property type="component" value="Unassembled WGS sequence"/>
</dbReference>
<proteinExistence type="predicted"/>
<dbReference type="AlphaFoldDB" id="A0A7W9Y8B0"/>
<name>A0A7W9Y8B0_9HYPH</name>
<protein>
    <submittedName>
        <fullName evidence="1">Uncharacterized protein</fullName>
    </submittedName>
</protein>
<organism evidence="1 2">
    <name type="scientific">Rhizobium wenxiniae</name>
    <dbReference type="NCBI Taxonomy" id="1737357"/>
    <lineage>
        <taxon>Bacteria</taxon>
        <taxon>Pseudomonadati</taxon>
        <taxon>Pseudomonadota</taxon>
        <taxon>Alphaproteobacteria</taxon>
        <taxon>Hyphomicrobiales</taxon>
        <taxon>Rhizobiaceae</taxon>
        <taxon>Rhizobium/Agrobacterium group</taxon>
        <taxon>Rhizobium</taxon>
    </lineage>
</organism>
<dbReference type="RefSeq" id="WP_183993875.1">
    <property type="nucleotide sequence ID" value="NZ_BMHW01000012.1"/>
</dbReference>
<comment type="caution">
    <text evidence="1">The sequence shown here is derived from an EMBL/GenBank/DDBJ whole genome shotgun (WGS) entry which is preliminary data.</text>
</comment>
<evidence type="ECO:0000313" key="2">
    <source>
        <dbReference type="Proteomes" id="UP000547879"/>
    </source>
</evidence>
<keyword evidence="2" id="KW-1185">Reference proteome</keyword>
<evidence type="ECO:0000313" key="1">
    <source>
        <dbReference type="EMBL" id="MBB6163829.1"/>
    </source>
</evidence>